<dbReference type="SUPFAM" id="SSF48592">
    <property type="entry name" value="GroEL equatorial domain-like"/>
    <property type="match status" value="1"/>
</dbReference>
<dbReference type="GO" id="GO:0016853">
    <property type="term" value="F:isomerase activity"/>
    <property type="evidence" value="ECO:0007669"/>
    <property type="project" value="UniProtKB-KW"/>
</dbReference>
<dbReference type="NCBIfam" id="NF009488">
    <property type="entry name" value="PRK12850.1"/>
    <property type="match status" value="1"/>
</dbReference>
<dbReference type="GO" id="GO:0051082">
    <property type="term" value="F:unfolded protein binding"/>
    <property type="evidence" value="ECO:0007669"/>
    <property type="project" value="UniProtKB-UniRule"/>
</dbReference>
<name>A0A2W5TAP1_ANCNO</name>
<dbReference type="GO" id="GO:0140662">
    <property type="term" value="F:ATP-dependent protein folding chaperone"/>
    <property type="evidence" value="ECO:0007669"/>
    <property type="project" value="InterPro"/>
</dbReference>
<evidence type="ECO:0000256" key="6">
    <source>
        <dbReference type="ARBA" id="ARBA00023235"/>
    </source>
</evidence>
<organism evidence="11 12">
    <name type="scientific">Ancylobacter novellus</name>
    <name type="common">Thiobacillus novellus</name>
    <dbReference type="NCBI Taxonomy" id="921"/>
    <lineage>
        <taxon>Bacteria</taxon>
        <taxon>Pseudomonadati</taxon>
        <taxon>Pseudomonadota</taxon>
        <taxon>Alphaproteobacteria</taxon>
        <taxon>Hyphomicrobiales</taxon>
        <taxon>Xanthobacteraceae</taxon>
        <taxon>Ancylobacter</taxon>
    </lineage>
</organism>
<dbReference type="InterPro" id="IPR027413">
    <property type="entry name" value="GROEL-like_equatorial_sf"/>
</dbReference>
<gene>
    <name evidence="7 11" type="primary">groL</name>
    <name evidence="7" type="synonym">groEL</name>
    <name evidence="11" type="ORF">DI549_08160</name>
</gene>
<evidence type="ECO:0000313" key="12">
    <source>
        <dbReference type="Proteomes" id="UP000248887"/>
    </source>
</evidence>
<sequence>MAAKEVKFGSDARDKMLRGVDILANAVKVTLGPKGRNVVIDKSFGAPRITKDGVTVAKEIELEDKFENMGAQMVREVASKTNDLAGDGTTTATVLAQAIVREGVKAVAAGMNPMDLKRGIDLAAAEAIKDIQKRSKKVKNTDEVAQVGTISANGDASIGEMIAGAMQKVGNEGVITVEEAKTAETELDVVEGMQFDRGYLSPYFVTNAEKMTVDLEDPYLLIFDKKLSGLQPILPVLEAVVQSGKPLVIVAEDVEGEALATLVVNKLRGGLKVAAVKAPGFGDRRKAMLEDIAILTGGQVISEELGIKLESVNLAMLGRAKKIVIEKEKTTIVDGVGKKKDIEGRVAQIKSQIEETTSDYDREKLQERLAKLAGGVAVIRVGGARAAVEEGIVPGGGIALLRAKKAVEKLSSDNPDIQAGIKIVLKALEAPIRQISENSGVEGSIVVGKVQESKDQNFGFNAQTEQFVDMIAAGIVDPAKVVRTALQDAASIAGLLITTEAMVADLPKPASAAPAMPGGGMGGMDF</sequence>
<keyword evidence="5 7" id="KW-0143">Chaperone</keyword>
<evidence type="ECO:0000256" key="1">
    <source>
        <dbReference type="ARBA" id="ARBA00006607"/>
    </source>
</evidence>
<dbReference type="Proteomes" id="UP000248887">
    <property type="component" value="Unassembled WGS sequence"/>
</dbReference>
<dbReference type="PANTHER" id="PTHR45633">
    <property type="entry name" value="60 KDA HEAT SHOCK PROTEIN, MITOCHONDRIAL"/>
    <property type="match status" value="1"/>
</dbReference>
<dbReference type="InterPro" id="IPR027410">
    <property type="entry name" value="TCP-1-like_intermed_sf"/>
</dbReference>
<evidence type="ECO:0000256" key="2">
    <source>
        <dbReference type="ARBA" id="ARBA00022490"/>
    </source>
</evidence>
<dbReference type="AlphaFoldDB" id="A0A2W5TAP1"/>
<reference evidence="11 12" key="1">
    <citation type="submission" date="2017-08" db="EMBL/GenBank/DDBJ databases">
        <title>Infants hospitalized years apart are colonized by the same room-sourced microbial strains.</title>
        <authorList>
            <person name="Brooks B."/>
            <person name="Olm M.R."/>
            <person name="Firek B.A."/>
            <person name="Baker R."/>
            <person name="Thomas B.C."/>
            <person name="Morowitz M.J."/>
            <person name="Banfield J.F."/>
        </authorList>
    </citation>
    <scope>NUCLEOTIDE SEQUENCE [LARGE SCALE GENOMIC DNA]</scope>
    <source>
        <strain evidence="11">S2_005_001_R2_27</strain>
    </source>
</reference>
<feature type="binding site" evidence="7">
    <location>
        <begin position="87"/>
        <end position="91"/>
    </location>
    <ligand>
        <name>ATP</name>
        <dbReference type="ChEBI" id="CHEBI:30616"/>
    </ligand>
</feature>
<evidence type="ECO:0000256" key="5">
    <source>
        <dbReference type="ARBA" id="ARBA00023186"/>
    </source>
</evidence>
<dbReference type="HAMAP" id="MF_00600">
    <property type="entry name" value="CH60"/>
    <property type="match status" value="1"/>
</dbReference>
<keyword evidence="10" id="KW-0175">Coiled coil</keyword>
<dbReference type="EC" id="5.6.1.7" evidence="7"/>
<dbReference type="EMBL" id="QFQD01000019">
    <property type="protein sequence ID" value="PZQ83440.1"/>
    <property type="molecule type" value="Genomic_DNA"/>
</dbReference>
<feature type="binding site" evidence="7">
    <location>
        <position position="477"/>
    </location>
    <ligand>
        <name>ATP</name>
        <dbReference type="ChEBI" id="CHEBI:30616"/>
    </ligand>
</feature>
<protein>
    <recommendedName>
        <fullName evidence="7">Chaperonin GroEL</fullName>
        <ecNumber evidence="7">5.6.1.7</ecNumber>
    </recommendedName>
    <alternativeName>
        <fullName evidence="7">60 kDa chaperonin</fullName>
    </alternativeName>
    <alternativeName>
        <fullName evidence="7">Chaperonin-60</fullName>
        <shortName evidence="7">Cpn60</shortName>
    </alternativeName>
</protein>
<evidence type="ECO:0000256" key="4">
    <source>
        <dbReference type="ARBA" id="ARBA00022840"/>
    </source>
</evidence>
<feature type="binding site" evidence="7">
    <location>
        <position position="396"/>
    </location>
    <ligand>
        <name>ATP</name>
        <dbReference type="ChEBI" id="CHEBI:30616"/>
    </ligand>
</feature>
<accession>A0A2W5TAP1</accession>
<comment type="subunit">
    <text evidence="7 9">Forms a cylinder of 14 subunits composed of two heptameric rings stacked back-to-back. Interacts with the co-chaperonin GroES.</text>
</comment>
<keyword evidence="4 7" id="KW-0067">ATP-binding</keyword>
<dbReference type="Gene3D" id="1.10.560.10">
    <property type="entry name" value="GroEL-like equatorial domain"/>
    <property type="match status" value="1"/>
</dbReference>
<dbReference type="FunFam" id="3.50.7.10:FF:000001">
    <property type="entry name" value="60 kDa chaperonin"/>
    <property type="match status" value="1"/>
</dbReference>
<proteinExistence type="inferred from homology"/>
<dbReference type="NCBIfam" id="NF009487">
    <property type="entry name" value="PRK12849.1"/>
    <property type="match status" value="1"/>
</dbReference>
<comment type="function">
    <text evidence="7 9">Together with its co-chaperonin GroES, plays an essential role in assisting protein folding. The GroEL-GroES system forms a nano-cage that allows encapsulation of the non-native substrate proteins and provides a physical environment optimized to promote and accelerate protein folding.</text>
</comment>
<keyword evidence="2 7" id="KW-0963">Cytoplasm</keyword>
<dbReference type="GO" id="GO:0005524">
    <property type="term" value="F:ATP binding"/>
    <property type="evidence" value="ECO:0007669"/>
    <property type="project" value="UniProtKB-UniRule"/>
</dbReference>
<keyword evidence="6 7" id="KW-0413">Isomerase</keyword>
<dbReference type="FunFam" id="1.10.560.10:FF:000001">
    <property type="entry name" value="60 kDa chaperonin"/>
    <property type="match status" value="1"/>
</dbReference>
<evidence type="ECO:0000256" key="10">
    <source>
        <dbReference type="SAM" id="Coils"/>
    </source>
</evidence>
<dbReference type="NCBIfam" id="NF009489">
    <property type="entry name" value="PRK12851.1"/>
    <property type="match status" value="1"/>
</dbReference>
<evidence type="ECO:0000256" key="9">
    <source>
        <dbReference type="RuleBase" id="RU000419"/>
    </source>
</evidence>
<feature type="coiled-coil region" evidence="10">
    <location>
        <begin position="339"/>
        <end position="366"/>
    </location>
</feature>
<dbReference type="PROSITE" id="PS00296">
    <property type="entry name" value="CHAPERONINS_CPN60"/>
    <property type="match status" value="1"/>
</dbReference>
<dbReference type="InterPro" id="IPR018370">
    <property type="entry name" value="Chaperonin_Cpn60_CS"/>
</dbReference>
<dbReference type="InterPro" id="IPR027409">
    <property type="entry name" value="GroEL-like_apical_dom_sf"/>
</dbReference>
<dbReference type="CDD" id="cd03344">
    <property type="entry name" value="GroEL"/>
    <property type="match status" value="1"/>
</dbReference>
<dbReference type="Pfam" id="PF00118">
    <property type="entry name" value="Cpn60_TCP1"/>
    <property type="match status" value="1"/>
</dbReference>
<evidence type="ECO:0000256" key="3">
    <source>
        <dbReference type="ARBA" id="ARBA00022741"/>
    </source>
</evidence>
<feature type="binding site" evidence="7">
    <location>
        <begin position="30"/>
        <end position="33"/>
    </location>
    <ligand>
        <name>ATP</name>
        <dbReference type="ChEBI" id="CHEBI:30616"/>
    </ligand>
</feature>
<evidence type="ECO:0000256" key="8">
    <source>
        <dbReference type="RuleBase" id="RU000418"/>
    </source>
</evidence>
<comment type="similarity">
    <text evidence="1 7 8">Belongs to the chaperonin (HSP60) family.</text>
</comment>
<dbReference type="InterPro" id="IPR002423">
    <property type="entry name" value="Cpn60/GroEL/TCP-1"/>
</dbReference>
<feature type="binding site" evidence="7">
    <location>
        <position position="51"/>
    </location>
    <ligand>
        <name>ATP</name>
        <dbReference type="ChEBI" id="CHEBI:30616"/>
    </ligand>
</feature>
<dbReference type="GO" id="GO:0042026">
    <property type="term" value="P:protein refolding"/>
    <property type="evidence" value="ECO:0007669"/>
    <property type="project" value="UniProtKB-UniRule"/>
</dbReference>
<dbReference type="GO" id="GO:0005737">
    <property type="term" value="C:cytoplasm"/>
    <property type="evidence" value="ECO:0007669"/>
    <property type="project" value="UniProtKB-SubCell"/>
</dbReference>
<dbReference type="Gene3D" id="3.50.7.10">
    <property type="entry name" value="GroEL"/>
    <property type="match status" value="1"/>
</dbReference>
<dbReference type="NCBIfam" id="NF000592">
    <property type="entry name" value="PRK00013.1"/>
    <property type="match status" value="1"/>
</dbReference>
<dbReference type="Gene3D" id="3.30.260.10">
    <property type="entry name" value="TCP-1-like chaperonin intermediate domain"/>
    <property type="match status" value="1"/>
</dbReference>
<keyword evidence="3 7" id="KW-0547">Nucleotide-binding</keyword>
<comment type="caution">
    <text evidence="11">The sequence shown here is derived from an EMBL/GenBank/DDBJ whole genome shotgun (WGS) entry which is preliminary data.</text>
</comment>
<evidence type="ECO:0000313" key="11">
    <source>
        <dbReference type="EMBL" id="PZQ83440.1"/>
    </source>
</evidence>
<dbReference type="SUPFAM" id="SSF52029">
    <property type="entry name" value="GroEL apical domain-like"/>
    <property type="match status" value="1"/>
</dbReference>
<dbReference type="SUPFAM" id="SSF54849">
    <property type="entry name" value="GroEL-intermediate domain like"/>
    <property type="match status" value="1"/>
</dbReference>
<dbReference type="PRINTS" id="PR00298">
    <property type="entry name" value="CHAPERONIN60"/>
</dbReference>
<dbReference type="InterPro" id="IPR001844">
    <property type="entry name" value="Cpn60/GroEL"/>
</dbReference>
<comment type="subcellular location">
    <subcellularLocation>
        <location evidence="7">Cytoplasm</location>
    </subcellularLocation>
</comment>
<dbReference type="NCBIfam" id="TIGR02348">
    <property type="entry name" value="GroEL"/>
    <property type="match status" value="1"/>
</dbReference>
<comment type="caution">
    <text evidence="7">Lacks conserved residue(s) required for the propagation of feature annotation.</text>
</comment>
<evidence type="ECO:0000256" key="7">
    <source>
        <dbReference type="HAMAP-Rule" id="MF_00600"/>
    </source>
</evidence>